<comment type="subunit">
    <text evidence="1 5">Heterodimer of LeuC and LeuD.</text>
</comment>
<keyword evidence="5" id="KW-0411">Iron-sulfur</keyword>
<feature type="binding site" evidence="5">
    <location>
        <position position="349"/>
    </location>
    <ligand>
        <name>[4Fe-4S] cluster</name>
        <dbReference type="ChEBI" id="CHEBI:49883"/>
    </ligand>
</feature>
<dbReference type="PANTHER" id="PTHR43822">
    <property type="entry name" value="HOMOACONITASE, MITOCHONDRIAL-RELATED"/>
    <property type="match status" value="1"/>
</dbReference>
<dbReference type="EMBL" id="JAHUZE010000003">
    <property type="protein sequence ID" value="MBV7379888.1"/>
    <property type="molecule type" value="Genomic_DNA"/>
</dbReference>
<feature type="domain" description="Aconitase/3-isopropylmalate dehydratase large subunit alpha/beta/alpha" evidence="6">
    <location>
        <begin position="8"/>
        <end position="459"/>
    </location>
</feature>
<dbReference type="GO" id="GO:0003861">
    <property type="term" value="F:3-isopropylmalate dehydratase activity"/>
    <property type="evidence" value="ECO:0007669"/>
    <property type="project" value="UniProtKB-EC"/>
</dbReference>
<dbReference type="InterPro" id="IPR033941">
    <property type="entry name" value="IPMI_cat"/>
</dbReference>
<organism evidence="7 8">
    <name type="scientific">Maritimibacter dapengensis</name>
    <dbReference type="NCBI Taxonomy" id="2836868"/>
    <lineage>
        <taxon>Bacteria</taxon>
        <taxon>Pseudomonadati</taxon>
        <taxon>Pseudomonadota</taxon>
        <taxon>Alphaproteobacteria</taxon>
        <taxon>Rhodobacterales</taxon>
        <taxon>Roseobacteraceae</taxon>
        <taxon>Maritimibacter</taxon>
    </lineage>
</organism>
<feature type="binding site" evidence="5">
    <location>
        <position position="412"/>
    </location>
    <ligand>
        <name>[4Fe-4S] cluster</name>
        <dbReference type="ChEBI" id="CHEBI:49883"/>
    </ligand>
</feature>
<evidence type="ECO:0000256" key="5">
    <source>
        <dbReference type="HAMAP-Rule" id="MF_01026"/>
    </source>
</evidence>
<evidence type="ECO:0000256" key="3">
    <source>
        <dbReference type="ARBA" id="ARBA00022485"/>
    </source>
</evidence>
<keyword evidence="5" id="KW-0028">Amino-acid biosynthesis</keyword>
<accession>A0ABS6T3Q2</accession>
<dbReference type="PROSITE" id="PS01244">
    <property type="entry name" value="ACONITASE_2"/>
    <property type="match status" value="1"/>
</dbReference>
<dbReference type="Proteomes" id="UP000756530">
    <property type="component" value="Unassembled WGS sequence"/>
</dbReference>
<evidence type="ECO:0000313" key="7">
    <source>
        <dbReference type="EMBL" id="MBV7379888.1"/>
    </source>
</evidence>
<dbReference type="RefSeq" id="WP_218393078.1">
    <property type="nucleotide sequence ID" value="NZ_JAHUZE010000003.1"/>
</dbReference>
<keyword evidence="8" id="KW-1185">Reference proteome</keyword>
<evidence type="ECO:0000313" key="8">
    <source>
        <dbReference type="Proteomes" id="UP000756530"/>
    </source>
</evidence>
<dbReference type="HAMAP" id="MF_01026">
    <property type="entry name" value="LeuC_type1"/>
    <property type="match status" value="1"/>
</dbReference>
<keyword evidence="5" id="KW-0479">Metal-binding</keyword>
<keyword evidence="5 7" id="KW-0456">Lyase</keyword>
<proteinExistence type="inferred from homology"/>
<keyword evidence="3 5" id="KW-0004">4Fe-4S</keyword>
<comment type="catalytic activity">
    <reaction evidence="5">
        <text>(2R,3S)-3-isopropylmalate = (2S)-2-isopropylmalate</text>
        <dbReference type="Rhea" id="RHEA:32287"/>
        <dbReference type="ChEBI" id="CHEBI:1178"/>
        <dbReference type="ChEBI" id="CHEBI:35121"/>
        <dbReference type="EC" id="4.2.1.33"/>
    </reaction>
</comment>
<gene>
    <name evidence="5 7" type="primary">leuC</name>
    <name evidence="7" type="ORF">KJP28_13220</name>
</gene>
<keyword evidence="2 5" id="KW-0432">Leucine biosynthesis</keyword>
<dbReference type="InterPro" id="IPR050067">
    <property type="entry name" value="IPM_dehydratase_rel_enz"/>
</dbReference>
<dbReference type="NCBIfam" id="TIGR00170">
    <property type="entry name" value="leuC"/>
    <property type="match status" value="1"/>
</dbReference>
<dbReference type="InterPro" id="IPR001030">
    <property type="entry name" value="Acoase/IPM_deHydtase_lsu_aba"/>
</dbReference>
<comment type="pathway">
    <text evidence="5">Amino-acid biosynthesis; L-leucine biosynthesis; L-leucine from 3-methyl-2-oxobutanoate: step 2/4.</text>
</comment>
<evidence type="ECO:0000256" key="2">
    <source>
        <dbReference type="ARBA" id="ARBA00022430"/>
    </source>
</evidence>
<comment type="caution">
    <text evidence="7">The sequence shown here is derived from an EMBL/GenBank/DDBJ whole genome shotgun (WGS) entry which is preliminary data.</text>
</comment>
<evidence type="ECO:0000256" key="1">
    <source>
        <dbReference type="ARBA" id="ARBA00011271"/>
    </source>
</evidence>
<comment type="function">
    <text evidence="5">Catalyzes the isomerization between 2-isopropylmalate and 3-isopropylmalate, via the formation of 2-isopropylmaleate.</text>
</comment>
<dbReference type="CDD" id="cd01583">
    <property type="entry name" value="IPMI"/>
    <property type="match status" value="1"/>
</dbReference>
<comment type="cofactor">
    <cofactor evidence="5">
        <name>[4Fe-4S] cluster</name>
        <dbReference type="ChEBI" id="CHEBI:49883"/>
    </cofactor>
    <text evidence="5">Binds 1 [4Fe-4S] cluster per subunit.</text>
</comment>
<evidence type="ECO:0000256" key="4">
    <source>
        <dbReference type="ARBA" id="ARBA00023304"/>
    </source>
</evidence>
<dbReference type="NCBIfam" id="NF004016">
    <property type="entry name" value="PRK05478.1"/>
    <property type="match status" value="1"/>
</dbReference>
<keyword evidence="5" id="KW-0408">Iron</keyword>
<feature type="binding site" evidence="5">
    <location>
        <position position="409"/>
    </location>
    <ligand>
        <name>[4Fe-4S] cluster</name>
        <dbReference type="ChEBI" id="CHEBI:49883"/>
    </ligand>
</feature>
<keyword evidence="4 5" id="KW-0100">Branched-chain amino acid biosynthesis</keyword>
<protein>
    <recommendedName>
        <fullName evidence="5">3-isopropylmalate dehydratase large subunit</fullName>
        <ecNumber evidence="5">4.2.1.33</ecNumber>
    </recommendedName>
    <alternativeName>
        <fullName evidence="5">Alpha-IPM isomerase</fullName>
        <shortName evidence="5">IPMI</shortName>
    </alternativeName>
    <alternativeName>
        <fullName evidence="5">Isopropylmalate isomerase</fullName>
    </alternativeName>
</protein>
<dbReference type="InterPro" id="IPR018136">
    <property type="entry name" value="Aconitase_4Fe-4S_BS"/>
</dbReference>
<evidence type="ECO:0000259" key="6">
    <source>
        <dbReference type="Pfam" id="PF00330"/>
    </source>
</evidence>
<reference evidence="7 8" key="1">
    <citation type="submission" date="2021-05" db="EMBL/GenBank/DDBJ databases">
        <title>Culturable bacteria isolated from Daya Bay.</title>
        <authorList>
            <person name="Zheng W."/>
            <person name="Yu S."/>
            <person name="Huang Y."/>
        </authorList>
    </citation>
    <scope>NUCLEOTIDE SEQUENCE [LARGE SCALE GENOMIC DNA]</scope>
    <source>
        <strain evidence="7 8">DP4N28-5</strain>
    </source>
</reference>
<comment type="similarity">
    <text evidence="5">Belongs to the aconitase/IPM isomerase family. LeuC type 1 subfamily.</text>
</comment>
<name>A0ABS6T3Q2_9RHOB</name>
<dbReference type="Pfam" id="PF00330">
    <property type="entry name" value="Aconitase"/>
    <property type="match status" value="1"/>
</dbReference>
<sequence length="468" mass="50312">MAGKTLYDKIWDAHVAHEADDGTCLLYIDRHLVHEVTSPQAFEGLRMAGRKVHAPDKTIAVPDHNVPTTLDRINGVIENEESRIQVEALDKNAKDFGVHYYPVSDVRQGIVHIVGPEQGWTLPGMTVVCGDSHTATHGAFGALAHGIGTSEVEHVLATQTLIQKKSKNMKVEITGKLKPGVTAKDITLAVIGETGTAGGTGYVIEYCGEAIRDLSMEGRMTVCNMAIEGGARAGLIAPDEKTFAYVNGRPHAPKGAQWEAAMNWWKTLFSDDDAQWDKVVTLKGEEIEPVVTWGTSPEDVLPISALVPSPDSFKGGKVGAAQRALEYMGLEAGTPLNEIKIDTVFIGSCTNGRIEDLREVAKIVDGKKVADGVRAMIVPGSGLVRAQAEEEGLAEIFEKAGFEWRLAGCSMCLAMNPDQLAPGERCASTSNRNFEGRQGYQGRTHLMSPAMAAAAAVTGHLTDVRTFN</sequence>
<dbReference type="PROSITE" id="PS00450">
    <property type="entry name" value="ACONITASE_1"/>
    <property type="match status" value="1"/>
</dbReference>
<dbReference type="NCBIfam" id="NF009116">
    <property type="entry name" value="PRK12466.1"/>
    <property type="match status" value="1"/>
</dbReference>
<dbReference type="EC" id="4.2.1.33" evidence="5"/>
<dbReference type="PANTHER" id="PTHR43822:SF9">
    <property type="entry name" value="3-ISOPROPYLMALATE DEHYDRATASE"/>
    <property type="match status" value="1"/>
</dbReference>
<dbReference type="InterPro" id="IPR004430">
    <property type="entry name" value="3-IsopropMal_deHydase_lsu"/>
</dbReference>